<reference evidence="6 8" key="2">
    <citation type="journal article" date="2018" name="Plant J.">
        <title>The Physcomitrella patens chromosome-scale assembly reveals moss genome structure and evolution.</title>
        <authorList>
            <person name="Lang D."/>
            <person name="Ullrich K.K."/>
            <person name="Murat F."/>
            <person name="Fuchs J."/>
            <person name="Jenkins J."/>
            <person name="Haas F.B."/>
            <person name="Piednoel M."/>
            <person name="Gundlach H."/>
            <person name="Van Bel M."/>
            <person name="Meyberg R."/>
            <person name="Vives C."/>
            <person name="Morata J."/>
            <person name="Symeonidi A."/>
            <person name="Hiss M."/>
            <person name="Muchero W."/>
            <person name="Kamisugi Y."/>
            <person name="Saleh O."/>
            <person name="Blanc G."/>
            <person name="Decker E.L."/>
            <person name="van Gessel N."/>
            <person name="Grimwood J."/>
            <person name="Hayes R.D."/>
            <person name="Graham S.W."/>
            <person name="Gunter L.E."/>
            <person name="McDaniel S.F."/>
            <person name="Hoernstein S.N.W."/>
            <person name="Larsson A."/>
            <person name="Li F.W."/>
            <person name="Perroud P.F."/>
            <person name="Phillips J."/>
            <person name="Ranjan P."/>
            <person name="Rokshar D.S."/>
            <person name="Rothfels C.J."/>
            <person name="Schneider L."/>
            <person name="Shu S."/>
            <person name="Stevenson D.W."/>
            <person name="Thummler F."/>
            <person name="Tillich M."/>
            <person name="Villarreal Aguilar J.C."/>
            <person name="Widiez T."/>
            <person name="Wong G.K."/>
            <person name="Wymore A."/>
            <person name="Zhang Y."/>
            <person name="Zimmer A.D."/>
            <person name="Quatrano R.S."/>
            <person name="Mayer K.F.X."/>
            <person name="Goodstein D."/>
            <person name="Casacuberta J.M."/>
            <person name="Vandepoele K."/>
            <person name="Reski R."/>
            <person name="Cuming A.C."/>
            <person name="Tuskan G.A."/>
            <person name="Maumus F."/>
            <person name="Salse J."/>
            <person name="Schmutz J."/>
            <person name="Rensing S.A."/>
        </authorList>
    </citation>
    <scope>NUCLEOTIDE SEQUENCE [LARGE SCALE GENOMIC DNA]</scope>
    <source>
        <strain evidence="7 8">cv. Gransden 2004</strain>
    </source>
</reference>
<dbReference type="GO" id="GO:0031087">
    <property type="term" value="P:deadenylation-independent decapping of nuclear-transcribed mRNA"/>
    <property type="evidence" value="ECO:0000318"/>
    <property type="project" value="GO_Central"/>
</dbReference>
<dbReference type="InterPro" id="IPR010334">
    <property type="entry name" value="Dcp1"/>
</dbReference>
<dbReference type="Pfam" id="PF06058">
    <property type="entry name" value="DCP1"/>
    <property type="match status" value="1"/>
</dbReference>
<organism evidence="6">
    <name type="scientific">Physcomitrium patens</name>
    <name type="common">Spreading-leaved earth moss</name>
    <name type="synonym">Physcomitrella patens</name>
    <dbReference type="NCBI Taxonomy" id="3218"/>
    <lineage>
        <taxon>Eukaryota</taxon>
        <taxon>Viridiplantae</taxon>
        <taxon>Streptophyta</taxon>
        <taxon>Embryophyta</taxon>
        <taxon>Bryophyta</taxon>
        <taxon>Bryophytina</taxon>
        <taxon>Bryopsida</taxon>
        <taxon>Funariidae</taxon>
        <taxon>Funariales</taxon>
        <taxon>Funariaceae</taxon>
        <taxon>Physcomitrium</taxon>
    </lineage>
</organism>
<dbReference type="Gramene" id="Pp3c6_17640V3.5">
    <property type="protein sequence ID" value="Pp3c6_17640V3.5"/>
    <property type="gene ID" value="Pp3c6_17640"/>
</dbReference>
<dbReference type="GO" id="GO:0003729">
    <property type="term" value="F:mRNA binding"/>
    <property type="evidence" value="ECO:0000318"/>
    <property type="project" value="GO_Central"/>
</dbReference>
<evidence type="ECO:0000313" key="8">
    <source>
        <dbReference type="Proteomes" id="UP000006727"/>
    </source>
</evidence>
<dbReference type="Gramene" id="Pp3c6_17640V3.2">
    <property type="protein sequence ID" value="Pp3c6_17640V3.2"/>
    <property type="gene ID" value="Pp3c6_17640"/>
</dbReference>
<dbReference type="EnsemblPlants" id="Pp3c6_17640V3.1">
    <property type="protein sequence ID" value="Pp3c6_17640V3.1"/>
    <property type="gene ID" value="Pp3c6_17640"/>
</dbReference>
<dbReference type="InterPro" id="IPR011993">
    <property type="entry name" value="PH-like_dom_sf"/>
</dbReference>
<reference evidence="6 8" key="1">
    <citation type="journal article" date="2008" name="Science">
        <title>The Physcomitrella genome reveals evolutionary insights into the conquest of land by plants.</title>
        <authorList>
            <person name="Rensing S."/>
            <person name="Lang D."/>
            <person name="Zimmer A."/>
            <person name="Terry A."/>
            <person name="Salamov A."/>
            <person name="Shapiro H."/>
            <person name="Nishiyama T."/>
            <person name="Perroud P.-F."/>
            <person name="Lindquist E."/>
            <person name="Kamisugi Y."/>
            <person name="Tanahashi T."/>
            <person name="Sakakibara K."/>
            <person name="Fujita T."/>
            <person name="Oishi K."/>
            <person name="Shin-I T."/>
            <person name="Kuroki Y."/>
            <person name="Toyoda A."/>
            <person name="Suzuki Y."/>
            <person name="Hashimoto A."/>
            <person name="Yamaguchi K."/>
            <person name="Sugano A."/>
            <person name="Kohara Y."/>
            <person name="Fujiyama A."/>
            <person name="Anterola A."/>
            <person name="Aoki S."/>
            <person name="Ashton N."/>
            <person name="Barbazuk W.B."/>
            <person name="Barker E."/>
            <person name="Bennetzen J."/>
            <person name="Bezanilla M."/>
            <person name="Blankenship R."/>
            <person name="Cho S.H."/>
            <person name="Dutcher S."/>
            <person name="Estelle M."/>
            <person name="Fawcett J.A."/>
            <person name="Gundlach H."/>
            <person name="Hanada K."/>
            <person name="Heyl A."/>
            <person name="Hicks K.A."/>
            <person name="Hugh J."/>
            <person name="Lohr M."/>
            <person name="Mayer K."/>
            <person name="Melkozernov A."/>
            <person name="Murata T."/>
            <person name="Nelson D."/>
            <person name="Pils B."/>
            <person name="Prigge M."/>
            <person name="Reiss B."/>
            <person name="Renner T."/>
            <person name="Rombauts S."/>
            <person name="Rushton P."/>
            <person name="Sanderfoot A."/>
            <person name="Schween G."/>
            <person name="Shiu S.-H."/>
            <person name="Stueber K."/>
            <person name="Theodoulou F.L."/>
            <person name="Tu H."/>
            <person name="Van de Peer Y."/>
            <person name="Verrier P.J."/>
            <person name="Waters E."/>
            <person name="Wood A."/>
            <person name="Yang L."/>
            <person name="Cove D."/>
            <person name="Cuming A."/>
            <person name="Hasebe M."/>
            <person name="Lucas S."/>
            <person name="Mishler D.B."/>
            <person name="Reski R."/>
            <person name="Grigoriev I."/>
            <person name="Quatrano R.S."/>
            <person name="Boore J.L."/>
        </authorList>
    </citation>
    <scope>NUCLEOTIDE SEQUENCE [LARGE SCALE GENOMIC DNA]</scope>
    <source>
        <strain evidence="7 8">cv. Gransden 2004</strain>
    </source>
</reference>
<dbReference type="AlphaFoldDB" id="A0A2K1KG15"/>
<feature type="region of interest" description="Disordered" evidence="5">
    <location>
        <begin position="284"/>
        <end position="307"/>
    </location>
</feature>
<protein>
    <recommendedName>
        <fullName evidence="9">WH1 domain-containing protein</fullName>
    </recommendedName>
</protein>
<dbReference type="FunFam" id="2.30.29.30:FF:000159">
    <property type="entry name" value="mRNA-decapping enzyme-like protein"/>
    <property type="match status" value="1"/>
</dbReference>
<proteinExistence type="inferred from homology"/>
<evidence type="ECO:0000256" key="3">
    <source>
        <dbReference type="ARBA" id="ARBA00022490"/>
    </source>
</evidence>
<dbReference type="EnsemblPlants" id="Pp3c6_17640V3.6">
    <property type="protein sequence ID" value="Pp3c6_17640V3.6"/>
    <property type="gene ID" value="Pp3c6_17640"/>
</dbReference>
<reference evidence="7" key="3">
    <citation type="submission" date="2020-12" db="UniProtKB">
        <authorList>
            <consortium name="EnsemblPlants"/>
        </authorList>
    </citation>
    <scope>IDENTIFICATION</scope>
</reference>
<dbReference type="GO" id="GO:0006397">
    <property type="term" value="P:mRNA processing"/>
    <property type="evidence" value="ECO:0007669"/>
    <property type="project" value="UniProtKB-KW"/>
</dbReference>
<dbReference type="Gramene" id="Pp3c6_17640V3.6">
    <property type="protein sequence ID" value="Pp3c6_17640V3.6"/>
    <property type="gene ID" value="Pp3c6_17640"/>
</dbReference>
<dbReference type="GO" id="GO:0000932">
    <property type="term" value="C:P-body"/>
    <property type="evidence" value="ECO:0000318"/>
    <property type="project" value="GO_Central"/>
</dbReference>
<dbReference type="SUPFAM" id="SSF50729">
    <property type="entry name" value="PH domain-like"/>
    <property type="match status" value="1"/>
</dbReference>
<dbReference type="Proteomes" id="UP000006727">
    <property type="component" value="Chromosome 6"/>
</dbReference>
<dbReference type="PaxDb" id="3218-PP1S14_29V6.1"/>
<dbReference type="KEGG" id="ppp:112283818"/>
<evidence type="ECO:0008006" key="9">
    <source>
        <dbReference type="Google" id="ProtNLM"/>
    </source>
</evidence>
<evidence type="ECO:0000256" key="2">
    <source>
        <dbReference type="ARBA" id="ARBA00008778"/>
    </source>
</evidence>
<dbReference type="EnsemblPlants" id="Pp3c6_17640V3.2">
    <property type="protein sequence ID" value="Pp3c6_17640V3.2"/>
    <property type="gene ID" value="Pp3c6_17640"/>
</dbReference>
<accession>A0A2K1KG15</accession>
<comment type="subcellular location">
    <subcellularLocation>
        <location evidence="1">Cytoplasm</location>
    </subcellularLocation>
</comment>
<dbReference type="GO" id="GO:0000290">
    <property type="term" value="P:deadenylation-dependent decapping of nuclear-transcribed mRNA"/>
    <property type="evidence" value="ECO:0000318"/>
    <property type="project" value="GO_Central"/>
</dbReference>
<evidence type="ECO:0000313" key="6">
    <source>
        <dbReference type="EMBL" id="PNR52724.1"/>
    </source>
</evidence>
<keyword evidence="8" id="KW-1185">Reference proteome</keyword>
<dbReference type="Gramene" id="Pp3c6_17640V3.1">
    <property type="protein sequence ID" value="Pp3c6_17640V3.1"/>
    <property type="gene ID" value="Pp3c6_17640"/>
</dbReference>
<dbReference type="RefSeq" id="XP_024378803.1">
    <property type="nucleotide sequence ID" value="XM_024523035.2"/>
</dbReference>
<dbReference type="PANTHER" id="PTHR16290">
    <property type="entry name" value="TRANSCRIPTION FACTOR SMIF DECAPPING ENZYME DCP1"/>
    <property type="match status" value="1"/>
</dbReference>
<feature type="compositionally biased region" description="Polar residues" evidence="5">
    <location>
        <begin position="199"/>
        <end position="209"/>
    </location>
</feature>
<dbReference type="PANTHER" id="PTHR16290:SF0">
    <property type="entry name" value="DECAPPING PROTEIN 1, ISOFORM A"/>
    <property type="match status" value="1"/>
</dbReference>
<dbReference type="FunCoup" id="A0A2K1KG15">
    <property type="interactions" value="2099"/>
</dbReference>
<dbReference type="GO" id="GO:0008047">
    <property type="term" value="F:enzyme activator activity"/>
    <property type="evidence" value="ECO:0007669"/>
    <property type="project" value="InterPro"/>
</dbReference>
<evidence type="ECO:0000256" key="4">
    <source>
        <dbReference type="ARBA" id="ARBA00022664"/>
    </source>
</evidence>
<keyword evidence="3" id="KW-0963">Cytoplasm</keyword>
<dbReference type="EnsemblPlants" id="Pp3c6_17640V3.5">
    <property type="protein sequence ID" value="Pp3c6_17640V3.5"/>
    <property type="gene ID" value="Pp3c6_17640"/>
</dbReference>
<gene>
    <name evidence="7" type="primary">LOC112283818</name>
    <name evidence="6" type="ORF">PHYPA_009099</name>
</gene>
<dbReference type="STRING" id="3218.A0A2K1KG15"/>
<dbReference type="Gene3D" id="2.30.29.30">
    <property type="entry name" value="Pleckstrin-homology domain (PH domain)/Phosphotyrosine-binding domain (PTB)"/>
    <property type="match status" value="1"/>
</dbReference>
<dbReference type="OrthoDB" id="440673at2759"/>
<feature type="region of interest" description="Disordered" evidence="5">
    <location>
        <begin position="142"/>
        <end position="181"/>
    </location>
</feature>
<evidence type="ECO:0000313" key="7">
    <source>
        <dbReference type="EnsemblPlants" id="Pp3c6_17640V3.1"/>
    </source>
</evidence>
<evidence type="ECO:0000256" key="5">
    <source>
        <dbReference type="SAM" id="MobiDB-lite"/>
    </source>
</evidence>
<sequence length="362" mass="39923">MAQNAKPLPPQLDQNSTKELNLTVLQRTDRHVEDILTTAAHVTFYQFNSDSNQWSRREVEGSLFVVKRRSQPRFQFIVMNRRSTDNLVENLLGDFEFEVQTPYILYRNANQETNAIWFYSARECEDVANLFQRIMNAFSKLPPKPRLTPPSSEFTELEAVPTSSHLEGPLERGPLASSALPETQDESFERFFHNTVRSTTPDAIPTTASRPPAAHSLQSRTAPGIASHSPLPMPSIISPSTALPLTSLAPSSALDTPDTTTGIRATLIKPSFFVPPPLTSAPITASASSAPPVPSTAPVKPSHGAPLLQPFPPANPPLSLAPSVQYNVPITRDGVREALNRLVKSEQFIDMVYREMMHAHSV</sequence>
<keyword evidence="4" id="KW-0507">mRNA processing</keyword>
<feature type="region of interest" description="Disordered" evidence="5">
    <location>
        <begin position="199"/>
        <end position="233"/>
    </location>
</feature>
<dbReference type="EMBL" id="ABEU02000006">
    <property type="protein sequence ID" value="PNR52724.1"/>
    <property type="molecule type" value="Genomic_DNA"/>
</dbReference>
<comment type="similarity">
    <text evidence="2">Belongs to the DCP1 family.</text>
</comment>
<dbReference type="CDD" id="cd09804">
    <property type="entry name" value="Dcp1"/>
    <property type="match status" value="1"/>
</dbReference>
<name>A0A2K1KG15_PHYPA</name>
<evidence type="ECO:0000256" key="1">
    <source>
        <dbReference type="ARBA" id="ARBA00004496"/>
    </source>
</evidence>
<dbReference type="OMA" id="RCCFNAL"/>
<dbReference type="GeneID" id="112283818"/>